<reference evidence="3" key="1">
    <citation type="submission" date="2023-03" db="EMBL/GenBank/DDBJ databases">
        <title>Massive genome expansion in bonnet fungi (Mycena s.s.) driven by repeated elements and novel gene families across ecological guilds.</title>
        <authorList>
            <consortium name="Lawrence Berkeley National Laboratory"/>
            <person name="Harder C.B."/>
            <person name="Miyauchi S."/>
            <person name="Viragh M."/>
            <person name="Kuo A."/>
            <person name="Thoen E."/>
            <person name="Andreopoulos B."/>
            <person name="Lu D."/>
            <person name="Skrede I."/>
            <person name="Drula E."/>
            <person name="Henrissat B."/>
            <person name="Morin E."/>
            <person name="Kohler A."/>
            <person name="Barry K."/>
            <person name="LaButti K."/>
            <person name="Morin E."/>
            <person name="Salamov A."/>
            <person name="Lipzen A."/>
            <person name="Mereny Z."/>
            <person name="Hegedus B."/>
            <person name="Baldrian P."/>
            <person name="Stursova M."/>
            <person name="Weitz H."/>
            <person name="Taylor A."/>
            <person name="Grigoriev I.V."/>
            <person name="Nagy L.G."/>
            <person name="Martin F."/>
            <person name="Kauserud H."/>
        </authorList>
    </citation>
    <scope>NUCLEOTIDE SEQUENCE</scope>
    <source>
        <strain evidence="3">CBHHK188m</strain>
    </source>
</reference>
<evidence type="ECO:0000256" key="1">
    <source>
        <dbReference type="ARBA" id="ARBA00022741"/>
    </source>
</evidence>
<dbReference type="Proteomes" id="UP001215280">
    <property type="component" value="Unassembled WGS sequence"/>
</dbReference>
<name>A0AAD7JY62_9AGAR</name>
<comment type="caution">
    <text evidence="3">The sequence shown here is derived from an EMBL/GenBank/DDBJ whole genome shotgun (WGS) entry which is preliminary data.</text>
</comment>
<dbReference type="Gene3D" id="3.30.420.40">
    <property type="match status" value="1"/>
</dbReference>
<evidence type="ECO:0000313" key="4">
    <source>
        <dbReference type="Proteomes" id="UP001215280"/>
    </source>
</evidence>
<dbReference type="SUPFAM" id="SSF53067">
    <property type="entry name" value="Actin-like ATPase domain"/>
    <property type="match status" value="1"/>
</dbReference>
<dbReference type="EMBL" id="JARJLG010000016">
    <property type="protein sequence ID" value="KAJ7774358.1"/>
    <property type="molecule type" value="Genomic_DNA"/>
</dbReference>
<proteinExistence type="predicted"/>
<dbReference type="AlphaFoldDB" id="A0AAD7JY62"/>
<sequence length="332" mass="36727">MYGLVMQQRAVVDMTSDCFPRLCLFSVDHPPTPRLHAPPSQTLVLLKDPVLNHNAWFTPSFNPLNGPASFRLQCKATHCHKFDVPQQGLQVAASRAFVLSVTASKTNSCSPCIGDVKGLWKVSTLVGLVYGTIFGLFPTVCIEFSGLSNKSTVAITYGLGKKVTAMRNILILDLSRGNVPIIEEGIFEVKAAAGDTHLDGEDFDNRLVNHFAQQFNRKNKNGILNISKTTVKANHITITNESPTTRAACRRRRSSAWPGTEDEAAAARITSKNAYAYNLRNSINDEKLTDKVKPTDKTKLESAVNNVIKWLDAPDRGREQTHQAYRLTIEME</sequence>
<gene>
    <name evidence="3" type="ORF">DFH07DRAFT_988857</name>
</gene>
<accession>A0AAD7JY62</accession>
<protein>
    <submittedName>
        <fullName evidence="3">Hsp70 protein-domain-containing protein</fullName>
    </submittedName>
</protein>
<dbReference type="SUPFAM" id="SSF100934">
    <property type="entry name" value="Heat shock protein 70kD (HSP70), C-terminal subdomain"/>
    <property type="match status" value="1"/>
</dbReference>
<keyword evidence="2" id="KW-0067">ATP-binding</keyword>
<dbReference type="InterPro" id="IPR013126">
    <property type="entry name" value="Hsp_70_fam"/>
</dbReference>
<dbReference type="InterPro" id="IPR043129">
    <property type="entry name" value="ATPase_NBD"/>
</dbReference>
<evidence type="ECO:0000313" key="3">
    <source>
        <dbReference type="EMBL" id="KAJ7774358.1"/>
    </source>
</evidence>
<dbReference type="PANTHER" id="PTHR19375">
    <property type="entry name" value="HEAT SHOCK PROTEIN 70KDA"/>
    <property type="match status" value="1"/>
</dbReference>
<dbReference type="Pfam" id="PF00012">
    <property type="entry name" value="HSP70"/>
    <property type="match status" value="1"/>
</dbReference>
<evidence type="ECO:0000256" key="2">
    <source>
        <dbReference type="ARBA" id="ARBA00022840"/>
    </source>
</evidence>
<keyword evidence="4" id="KW-1185">Reference proteome</keyword>
<keyword evidence="1" id="KW-0547">Nucleotide-binding</keyword>
<dbReference type="Gene3D" id="1.20.1270.10">
    <property type="match status" value="1"/>
</dbReference>
<dbReference type="GO" id="GO:0140662">
    <property type="term" value="F:ATP-dependent protein folding chaperone"/>
    <property type="evidence" value="ECO:0007669"/>
    <property type="project" value="InterPro"/>
</dbReference>
<organism evidence="3 4">
    <name type="scientific">Mycena maculata</name>
    <dbReference type="NCBI Taxonomy" id="230809"/>
    <lineage>
        <taxon>Eukaryota</taxon>
        <taxon>Fungi</taxon>
        <taxon>Dikarya</taxon>
        <taxon>Basidiomycota</taxon>
        <taxon>Agaricomycotina</taxon>
        <taxon>Agaricomycetes</taxon>
        <taxon>Agaricomycetidae</taxon>
        <taxon>Agaricales</taxon>
        <taxon>Marasmiineae</taxon>
        <taxon>Mycenaceae</taxon>
        <taxon>Mycena</taxon>
    </lineage>
</organism>
<dbReference type="InterPro" id="IPR029048">
    <property type="entry name" value="HSP70_C_sf"/>
</dbReference>
<dbReference type="GO" id="GO:0005524">
    <property type="term" value="F:ATP binding"/>
    <property type="evidence" value="ECO:0007669"/>
    <property type="project" value="UniProtKB-KW"/>
</dbReference>